<reference evidence="2 3" key="1">
    <citation type="submission" date="2021-08" db="EMBL/GenBank/DDBJ databases">
        <title>Draft genome sequence of Spirulina subsalsa with high tolerance to salinity and hype-accumulation of phycocyanin.</title>
        <authorList>
            <person name="Pei H."/>
            <person name="Jiang L."/>
        </authorList>
    </citation>
    <scope>NUCLEOTIDE SEQUENCE [LARGE SCALE GENOMIC DNA]</scope>
    <source>
        <strain evidence="2 3">FACHB-351</strain>
    </source>
</reference>
<feature type="transmembrane region" description="Helical" evidence="1">
    <location>
        <begin position="173"/>
        <end position="195"/>
    </location>
</feature>
<organism evidence="2 3">
    <name type="scientific">Spirulina subsalsa FACHB-351</name>
    <dbReference type="NCBI Taxonomy" id="234711"/>
    <lineage>
        <taxon>Bacteria</taxon>
        <taxon>Bacillati</taxon>
        <taxon>Cyanobacteriota</taxon>
        <taxon>Cyanophyceae</taxon>
        <taxon>Spirulinales</taxon>
        <taxon>Spirulinaceae</taxon>
        <taxon>Spirulina</taxon>
    </lineage>
</organism>
<evidence type="ECO:0000256" key="1">
    <source>
        <dbReference type="SAM" id="Phobius"/>
    </source>
</evidence>
<feature type="transmembrane region" description="Helical" evidence="1">
    <location>
        <begin position="12"/>
        <end position="33"/>
    </location>
</feature>
<feature type="transmembrane region" description="Helical" evidence="1">
    <location>
        <begin position="45"/>
        <end position="64"/>
    </location>
</feature>
<accession>A0ABT3L1J7</accession>
<dbReference type="EMBL" id="JAIHOM010000012">
    <property type="protein sequence ID" value="MCW6035376.1"/>
    <property type="molecule type" value="Genomic_DNA"/>
</dbReference>
<feature type="transmembrane region" description="Helical" evidence="1">
    <location>
        <begin position="76"/>
        <end position="96"/>
    </location>
</feature>
<gene>
    <name evidence="2" type="ORF">K4A83_03680</name>
</gene>
<evidence type="ECO:0000313" key="2">
    <source>
        <dbReference type="EMBL" id="MCW6035376.1"/>
    </source>
</evidence>
<proteinExistence type="predicted"/>
<protein>
    <submittedName>
        <fullName evidence="2">Uncharacterized protein</fullName>
    </submittedName>
</protein>
<dbReference type="Proteomes" id="UP001526426">
    <property type="component" value="Unassembled WGS sequence"/>
</dbReference>
<name>A0ABT3L1J7_9CYAN</name>
<feature type="transmembrane region" description="Helical" evidence="1">
    <location>
        <begin position="137"/>
        <end position="158"/>
    </location>
</feature>
<feature type="transmembrane region" description="Helical" evidence="1">
    <location>
        <begin position="108"/>
        <end position="130"/>
    </location>
</feature>
<evidence type="ECO:0000313" key="3">
    <source>
        <dbReference type="Proteomes" id="UP001526426"/>
    </source>
</evidence>
<dbReference type="RefSeq" id="WP_265263061.1">
    <property type="nucleotide sequence ID" value="NZ_JAIHOM010000012.1"/>
</dbReference>
<comment type="caution">
    <text evidence="2">The sequence shown here is derived from an EMBL/GenBank/DDBJ whole genome shotgun (WGS) entry which is preliminary data.</text>
</comment>
<keyword evidence="1" id="KW-0472">Membrane</keyword>
<keyword evidence="1" id="KW-1133">Transmembrane helix</keyword>
<keyword evidence="3" id="KW-1185">Reference proteome</keyword>
<sequence>MGYPVRRRFHYIPLGWDFLVDWMMATLIGYGVSLLVVEVGETPDISMFSGALGGLFVGIAQFFVLRKELPQARGWLIMTALGWFVITGGGLGAIGWSIPHTNFIGFRLLYGVAYGVTTGLILGTVQWIFLRQFIPLAQWWIILNSLGWGLALAVGWLVGGGLRSLTQVFFSEIIGLGVTWLTISGITGLAMMALLNQRIPPEARTWQLQPEETQVSTH</sequence>
<keyword evidence="1" id="KW-0812">Transmembrane</keyword>